<dbReference type="PANTHER" id="PTHR11439:SF483">
    <property type="entry name" value="PEPTIDE SYNTHASE GLIP-LIKE, PUTATIVE (AFU_ORTHOLOGUE AFUA_3G12920)-RELATED"/>
    <property type="match status" value="1"/>
</dbReference>
<feature type="region of interest" description="Disordered" evidence="1">
    <location>
        <begin position="108"/>
        <end position="156"/>
    </location>
</feature>
<dbReference type="AlphaFoldDB" id="A0A6L2LNB3"/>
<protein>
    <recommendedName>
        <fullName evidence="2">Reverse transcriptase Ty1/copia-type domain-containing protein</fullName>
    </recommendedName>
</protein>
<feature type="compositionally biased region" description="Basic residues" evidence="1">
    <location>
        <begin position="120"/>
        <end position="133"/>
    </location>
</feature>
<proteinExistence type="predicted"/>
<dbReference type="Pfam" id="PF07727">
    <property type="entry name" value="RVT_2"/>
    <property type="match status" value="1"/>
</dbReference>
<name>A0A6L2LNB3_TANCI</name>
<evidence type="ECO:0000259" key="2">
    <source>
        <dbReference type="Pfam" id="PF07727"/>
    </source>
</evidence>
<dbReference type="PANTHER" id="PTHR11439">
    <property type="entry name" value="GAG-POL-RELATED RETROTRANSPOSON"/>
    <property type="match status" value="1"/>
</dbReference>
<dbReference type="EMBL" id="BKCJ010004599">
    <property type="protein sequence ID" value="GEU61992.1"/>
    <property type="molecule type" value="Genomic_DNA"/>
</dbReference>
<gene>
    <name evidence="3" type="ORF">Tci_033970</name>
</gene>
<evidence type="ECO:0000256" key="1">
    <source>
        <dbReference type="SAM" id="MobiDB-lite"/>
    </source>
</evidence>
<sequence length="480" mass="55171">MFMINPLKNSREDNFVPNKHVKARVRTKPIIVSQPHVVIMKEVNSNSNGLSSTGVDNTAKTRRPQLRSNTKNDKNDKSKVVCGMCKKCLITTNHDVRVLNYVNGVNSYDDNQSANVSNSKNHKKHKPKVKKSKTLGSKERLASPRPRKPRTYPRWSPTREIFNHCGKITESSNSECKSDTSMCDDANASNPQEHTNKRFPNSTSFLGRVYNQRTKKIMAMAFEQRSSKPELQAMTDPGWIDSMQEELLQFKWLDVCELVPLSDNIKPLTLKWLLKNKHDEKTTIIRNKTCLVVRRYCQEEGIDFKESFALVARMEAIRIFLAYGFIDANHPSHVYKLKKALYGLKQALRAWYTQLFTDLMKSRFKMSMIGEMTFLLGLQVNHSPCGKFINQSNYVLEILKKYGMKTCDLIGTPMETKNKLDLDMNRTPVDATKYQSMIGALMYLTSSRPDIVHAACLCARYQAQPTKKHLKEVKRIVRYL</sequence>
<evidence type="ECO:0000313" key="3">
    <source>
        <dbReference type="EMBL" id="GEU61992.1"/>
    </source>
</evidence>
<feature type="compositionally biased region" description="Polar residues" evidence="1">
    <location>
        <begin position="43"/>
        <end position="58"/>
    </location>
</feature>
<accession>A0A6L2LNB3</accession>
<feature type="region of interest" description="Disordered" evidence="1">
    <location>
        <begin position="43"/>
        <end position="77"/>
    </location>
</feature>
<feature type="domain" description="Reverse transcriptase Ty1/copia-type" evidence="2">
    <location>
        <begin position="255"/>
        <end position="323"/>
    </location>
</feature>
<dbReference type="InterPro" id="IPR013103">
    <property type="entry name" value="RVT_2"/>
</dbReference>
<comment type="caution">
    <text evidence="3">The sequence shown here is derived from an EMBL/GenBank/DDBJ whole genome shotgun (WGS) entry which is preliminary data.</text>
</comment>
<reference evidence="3" key="1">
    <citation type="journal article" date="2019" name="Sci. Rep.">
        <title>Draft genome of Tanacetum cinerariifolium, the natural source of mosquito coil.</title>
        <authorList>
            <person name="Yamashiro T."/>
            <person name="Shiraishi A."/>
            <person name="Satake H."/>
            <person name="Nakayama K."/>
        </authorList>
    </citation>
    <scope>NUCLEOTIDE SEQUENCE</scope>
</reference>
<organism evidence="3">
    <name type="scientific">Tanacetum cinerariifolium</name>
    <name type="common">Dalmatian daisy</name>
    <name type="synonym">Chrysanthemum cinerariifolium</name>
    <dbReference type="NCBI Taxonomy" id="118510"/>
    <lineage>
        <taxon>Eukaryota</taxon>
        <taxon>Viridiplantae</taxon>
        <taxon>Streptophyta</taxon>
        <taxon>Embryophyta</taxon>
        <taxon>Tracheophyta</taxon>
        <taxon>Spermatophyta</taxon>
        <taxon>Magnoliopsida</taxon>
        <taxon>eudicotyledons</taxon>
        <taxon>Gunneridae</taxon>
        <taxon>Pentapetalae</taxon>
        <taxon>asterids</taxon>
        <taxon>campanulids</taxon>
        <taxon>Asterales</taxon>
        <taxon>Asteraceae</taxon>
        <taxon>Asteroideae</taxon>
        <taxon>Anthemideae</taxon>
        <taxon>Anthemidinae</taxon>
        <taxon>Tanacetum</taxon>
    </lineage>
</organism>